<dbReference type="RefSeq" id="WP_041048408.1">
    <property type="nucleotide sequence ID" value="NZ_JXAK01000025.1"/>
</dbReference>
<dbReference type="EC" id="5.4.2.9" evidence="2"/>
<dbReference type="PANTHER" id="PTHR42905:SF7">
    <property type="entry name" value="PHOSPHOENOLPYRUVATE PHOSPHOMUTASE"/>
    <property type="match status" value="1"/>
</dbReference>
<dbReference type="PANTHER" id="PTHR42905">
    <property type="entry name" value="PHOSPHOENOLPYRUVATE CARBOXYLASE"/>
    <property type="match status" value="1"/>
</dbReference>
<organism evidence="4 5">
    <name type="scientific">Gordoniibacillus kamchatkensis</name>
    <dbReference type="NCBI Taxonomy" id="1590651"/>
    <lineage>
        <taxon>Bacteria</taxon>
        <taxon>Bacillati</taxon>
        <taxon>Bacillota</taxon>
        <taxon>Bacilli</taxon>
        <taxon>Bacillales</taxon>
        <taxon>Paenibacillaceae</taxon>
        <taxon>Gordoniibacillus</taxon>
    </lineage>
</organism>
<comment type="caution">
    <text evidence="4">The sequence shown here is derived from an EMBL/GenBank/DDBJ whole genome shotgun (WGS) entry which is preliminary data.</text>
</comment>
<comment type="similarity">
    <text evidence="3">Belongs to the isocitrate lyase/PEP mutase superfamily. PEP mutase family.</text>
</comment>
<sequence length="299" mass="32977">MKKTTQLKQLITSQNLEFLMEAHHGLSAKIVEEAGFKGIWASGLSISAGMGIRDNNEASWTQVLDVLEFMSDATSIPILLDGDTGYGNFNNARRLVAKLEQRNIAGVCIEDKLFPKTNSFIDGETQALADIDEFCGKIRAMKDTQSDEDFVVVARIEALIAGLGLKEALLRGEAYRKAGADAVLIHSHRSDASEIEAFMKEWAGRLPVVIVPTQYYKTPTKRFAELGISVAIWANHNLRASIEAMQKLSKLIYREENLVNAESGIASLNEVFRLQGVDELKEAEKKYLPAKNNAGSDLS</sequence>
<dbReference type="EMBL" id="JXAK01000025">
    <property type="protein sequence ID" value="KIL40198.1"/>
    <property type="molecule type" value="Genomic_DNA"/>
</dbReference>
<dbReference type="Pfam" id="PF13714">
    <property type="entry name" value="PEP_mutase"/>
    <property type="match status" value="1"/>
</dbReference>
<dbReference type="CDD" id="cd00377">
    <property type="entry name" value="ICL_PEPM"/>
    <property type="match status" value="1"/>
</dbReference>
<gene>
    <name evidence="4" type="ORF">SD70_15400</name>
</gene>
<proteinExistence type="inferred from homology"/>
<dbReference type="InterPro" id="IPR012698">
    <property type="entry name" value="PEnolPyrv_PMutase_core"/>
</dbReference>
<dbReference type="InterPro" id="IPR039556">
    <property type="entry name" value="ICL/PEPM"/>
</dbReference>
<evidence type="ECO:0000313" key="5">
    <source>
        <dbReference type="Proteomes" id="UP000031967"/>
    </source>
</evidence>
<evidence type="ECO:0000256" key="1">
    <source>
        <dbReference type="ARBA" id="ARBA00023235"/>
    </source>
</evidence>
<keyword evidence="1" id="KW-0413">Isomerase</keyword>
<dbReference type="NCBIfam" id="TIGR02320">
    <property type="entry name" value="PEP_mutase"/>
    <property type="match status" value="1"/>
</dbReference>
<keyword evidence="5" id="KW-1185">Reference proteome</keyword>
<reference evidence="4 5" key="1">
    <citation type="submission" date="2014-12" db="EMBL/GenBank/DDBJ databases">
        <title>Draft genome sequence of Paenibacillus kamchatkensis strain B-2647.</title>
        <authorList>
            <person name="Karlyshev A.V."/>
            <person name="Kudryashova E.B."/>
        </authorList>
    </citation>
    <scope>NUCLEOTIDE SEQUENCE [LARGE SCALE GENOMIC DNA]</scope>
    <source>
        <strain evidence="4 5">VKM B-2647</strain>
    </source>
</reference>
<name>A0ABR5AGM3_9BACL</name>
<evidence type="ECO:0000256" key="2">
    <source>
        <dbReference type="ARBA" id="ARBA00024063"/>
    </source>
</evidence>
<dbReference type="InterPro" id="IPR040442">
    <property type="entry name" value="Pyrv_kinase-like_dom_sf"/>
</dbReference>
<accession>A0ABR5AGM3</accession>
<evidence type="ECO:0000313" key="4">
    <source>
        <dbReference type="EMBL" id="KIL40198.1"/>
    </source>
</evidence>
<dbReference type="Proteomes" id="UP000031967">
    <property type="component" value="Unassembled WGS sequence"/>
</dbReference>
<dbReference type="InterPro" id="IPR015813">
    <property type="entry name" value="Pyrv/PenolPyrv_kinase-like_dom"/>
</dbReference>
<evidence type="ECO:0000256" key="3">
    <source>
        <dbReference type="ARBA" id="ARBA00038455"/>
    </source>
</evidence>
<dbReference type="Gene3D" id="3.20.20.60">
    <property type="entry name" value="Phosphoenolpyruvate-binding domains"/>
    <property type="match status" value="1"/>
</dbReference>
<protein>
    <recommendedName>
        <fullName evidence="2">phosphoenolpyruvate mutase</fullName>
        <ecNumber evidence="2">5.4.2.9</ecNumber>
    </recommendedName>
</protein>
<dbReference type="SUPFAM" id="SSF51621">
    <property type="entry name" value="Phosphoenolpyruvate/pyruvate domain"/>
    <property type="match status" value="1"/>
</dbReference>